<dbReference type="InterPro" id="IPR015424">
    <property type="entry name" value="PyrdxlP-dep_Trfase"/>
</dbReference>
<feature type="domain" description="Aminotransferase class I/classII large" evidence="9">
    <location>
        <begin position="28"/>
        <end position="388"/>
    </location>
</feature>
<dbReference type="InterPro" id="IPR015422">
    <property type="entry name" value="PyrdxlP-dep_Trfase_small"/>
</dbReference>
<keyword evidence="4 7" id="KW-0032">Aminotransferase</keyword>
<dbReference type="OrthoDB" id="9766445at2"/>
<evidence type="ECO:0000256" key="2">
    <source>
        <dbReference type="ARBA" id="ARBA00007441"/>
    </source>
</evidence>
<name>A0A1E5XMH8_9HYPH</name>
<dbReference type="GO" id="GO:0033585">
    <property type="term" value="P:L-phenylalanine biosynthetic process from chorismate via phenylpyruvate"/>
    <property type="evidence" value="ECO:0007669"/>
    <property type="project" value="TreeGrafter"/>
</dbReference>
<evidence type="ECO:0000259" key="9">
    <source>
        <dbReference type="Pfam" id="PF00155"/>
    </source>
</evidence>
<dbReference type="GO" id="GO:0004069">
    <property type="term" value="F:L-aspartate:2-oxoglutarate aminotransferase activity"/>
    <property type="evidence" value="ECO:0007669"/>
    <property type="project" value="TreeGrafter"/>
</dbReference>
<dbReference type="EC" id="2.6.1.-" evidence="7"/>
<comment type="caution">
    <text evidence="10">The sequence shown here is derived from an EMBL/GenBank/DDBJ whole genome shotgun (WGS) entry which is preliminary data.</text>
</comment>
<dbReference type="InterPro" id="IPR015421">
    <property type="entry name" value="PyrdxlP-dep_Trfase_major"/>
</dbReference>
<organism evidence="10 11">
    <name type="scientific">Devosia insulae DS-56</name>
    <dbReference type="NCBI Taxonomy" id="1116389"/>
    <lineage>
        <taxon>Bacteria</taxon>
        <taxon>Pseudomonadati</taxon>
        <taxon>Pseudomonadota</taxon>
        <taxon>Alphaproteobacteria</taxon>
        <taxon>Hyphomicrobiales</taxon>
        <taxon>Devosiaceae</taxon>
        <taxon>Devosia</taxon>
    </lineage>
</organism>
<evidence type="ECO:0000313" key="10">
    <source>
        <dbReference type="EMBL" id="OEO29816.1"/>
    </source>
</evidence>
<dbReference type="RefSeq" id="WP_069910956.1">
    <property type="nucleotide sequence ID" value="NZ_LAJE02000256.1"/>
</dbReference>
<evidence type="ECO:0000313" key="11">
    <source>
        <dbReference type="Proteomes" id="UP000095463"/>
    </source>
</evidence>
<protein>
    <recommendedName>
        <fullName evidence="7">Aminotransferase</fullName>
        <ecNumber evidence="7">2.6.1.-</ecNumber>
    </recommendedName>
</protein>
<evidence type="ECO:0000256" key="1">
    <source>
        <dbReference type="ARBA" id="ARBA00001933"/>
    </source>
</evidence>
<gene>
    <name evidence="10" type="ORF">VW23_024190</name>
</gene>
<reference evidence="10 11" key="1">
    <citation type="journal article" date="2015" name="Genome Announc.">
        <title>Genome Assemblies of Three Soil-Associated Devosia species: D. insulae, D. limi, and D. soli.</title>
        <authorList>
            <person name="Hassan Y.I."/>
            <person name="Lepp D."/>
            <person name="Zhou T."/>
        </authorList>
    </citation>
    <scope>NUCLEOTIDE SEQUENCE [LARGE SCALE GENOMIC DNA]</scope>
    <source>
        <strain evidence="10 11">DS-56</strain>
    </source>
</reference>
<keyword evidence="11" id="KW-1185">Reference proteome</keyword>
<dbReference type="InterPro" id="IPR004839">
    <property type="entry name" value="Aminotransferase_I/II_large"/>
</dbReference>
<evidence type="ECO:0000256" key="7">
    <source>
        <dbReference type="RuleBase" id="RU000481"/>
    </source>
</evidence>
<evidence type="ECO:0000256" key="3">
    <source>
        <dbReference type="ARBA" id="ARBA00011738"/>
    </source>
</evidence>
<dbReference type="Proteomes" id="UP000095463">
    <property type="component" value="Unassembled WGS sequence"/>
</dbReference>
<comment type="subunit">
    <text evidence="3">Homodimer.</text>
</comment>
<dbReference type="InterPro" id="IPR000796">
    <property type="entry name" value="Asp_trans"/>
</dbReference>
<evidence type="ECO:0000256" key="4">
    <source>
        <dbReference type="ARBA" id="ARBA00022576"/>
    </source>
</evidence>
<proteinExistence type="inferred from homology"/>
<dbReference type="CDD" id="cd00609">
    <property type="entry name" value="AAT_like"/>
    <property type="match status" value="1"/>
</dbReference>
<dbReference type="GO" id="GO:0030170">
    <property type="term" value="F:pyridoxal phosphate binding"/>
    <property type="evidence" value="ECO:0007669"/>
    <property type="project" value="InterPro"/>
</dbReference>
<dbReference type="NCBIfam" id="NF006719">
    <property type="entry name" value="PRK09257.1"/>
    <property type="match status" value="1"/>
</dbReference>
<dbReference type="PRINTS" id="PR00799">
    <property type="entry name" value="TRANSAMINASE"/>
</dbReference>
<dbReference type="GO" id="GO:0005829">
    <property type="term" value="C:cytosol"/>
    <property type="evidence" value="ECO:0007669"/>
    <property type="project" value="TreeGrafter"/>
</dbReference>
<keyword evidence="6" id="KW-0663">Pyridoxal phosphate</keyword>
<keyword evidence="5 7" id="KW-0808">Transferase</keyword>
<evidence type="ECO:0000256" key="8">
    <source>
        <dbReference type="SAM" id="Coils"/>
    </source>
</evidence>
<dbReference type="PANTHER" id="PTHR11879">
    <property type="entry name" value="ASPARTATE AMINOTRANSFERASE"/>
    <property type="match status" value="1"/>
</dbReference>
<evidence type="ECO:0000256" key="6">
    <source>
        <dbReference type="ARBA" id="ARBA00022898"/>
    </source>
</evidence>
<dbReference type="Gene3D" id="3.90.1150.10">
    <property type="entry name" value="Aspartate Aminotransferase, domain 1"/>
    <property type="match status" value="1"/>
</dbReference>
<keyword evidence="8" id="KW-0175">Coiled coil</keyword>
<dbReference type="SUPFAM" id="SSF53383">
    <property type="entry name" value="PLP-dependent transferases"/>
    <property type="match status" value="1"/>
</dbReference>
<dbReference type="Pfam" id="PF00155">
    <property type="entry name" value="Aminotran_1_2"/>
    <property type="match status" value="1"/>
</dbReference>
<dbReference type="GO" id="GO:0004838">
    <property type="term" value="F:L-tyrosine-2-oxoglutarate transaminase activity"/>
    <property type="evidence" value="ECO:0007669"/>
    <property type="project" value="TreeGrafter"/>
</dbReference>
<comment type="cofactor">
    <cofactor evidence="1 7">
        <name>pyridoxal 5'-phosphate</name>
        <dbReference type="ChEBI" id="CHEBI:597326"/>
    </cofactor>
</comment>
<dbReference type="Gene3D" id="3.40.640.10">
    <property type="entry name" value="Type I PLP-dependent aspartate aminotransferase-like (Major domain)"/>
    <property type="match status" value="1"/>
</dbReference>
<accession>A0A1E5XMH8</accession>
<dbReference type="InterPro" id="IPR004838">
    <property type="entry name" value="NHTrfase_class1_PyrdxlP-BS"/>
</dbReference>
<feature type="coiled-coil region" evidence="8">
    <location>
        <begin position="294"/>
        <end position="328"/>
    </location>
</feature>
<comment type="similarity">
    <text evidence="2 7">Belongs to the class-I pyridoxal-phosphate-dependent aminotransferase family.</text>
</comment>
<sequence>MFETLKKATLDKIFVLMAEYAADPRDGKIDLGVGVDKDPKGVTPVMSSVKKAEQRILDSAKTKTYKGVVGNKEFSAAIVDLALGGVVDNKRIRCVNGAGGTGALSILMNVLGRARPKGRIFISDPSWPNHWPMAELAGLTPVYYPYFDHKTRIVDFPAMLAALDTLTSDDIVLLHGCCHNPTGASLTNAQWDEVVESLKRTGAFPLVDLAYLGFGDGLEADAYGVRKVVSSVPESMVAFSASKNFGLYRERAGVAIAIARDSDSADVVSSQMQNVIRATISQTPDHGAEIVRVILEDKDLRAEWEAELTEMRERMKRLRVKLADAIRQRSNSKDFDFIAEHTGMFSLLGLPEDVVTKLKLDDGVYMINDSRINVAGIPEDRIGELADKMLAAIR</sequence>
<dbReference type="PANTHER" id="PTHR11879:SF22">
    <property type="entry name" value="ASPARTATE AMINOTRANSFERASE, MITOCHONDRIAL"/>
    <property type="match status" value="1"/>
</dbReference>
<evidence type="ECO:0000256" key="5">
    <source>
        <dbReference type="ARBA" id="ARBA00022679"/>
    </source>
</evidence>
<dbReference type="GO" id="GO:0042802">
    <property type="term" value="F:identical protein binding"/>
    <property type="evidence" value="ECO:0007669"/>
    <property type="project" value="TreeGrafter"/>
</dbReference>
<dbReference type="PROSITE" id="PS00105">
    <property type="entry name" value="AA_TRANSFER_CLASS_1"/>
    <property type="match status" value="1"/>
</dbReference>
<dbReference type="EMBL" id="LAJE02000256">
    <property type="protein sequence ID" value="OEO29816.1"/>
    <property type="molecule type" value="Genomic_DNA"/>
</dbReference>
<dbReference type="AlphaFoldDB" id="A0A1E5XMH8"/>